<dbReference type="InterPro" id="IPR036425">
    <property type="entry name" value="MoaB/Mog-like_dom_sf"/>
</dbReference>
<reference evidence="2 3" key="1">
    <citation type="submission" date="2015-11" db="EMBL/GenBank/DDBJ databases">
        <title>Genome sequence of Pyrodictium occultum PL-19, a marine hyperthermophilic archaeon isolated from Volcano, Italy.</title>
        <authorList>
            <person name="Utturkar S."/>
            <person name="Huber H."/>
            <person name="Leptihn S."/>
            <person name="Brown S."/>
            <person name="Stetter K.O."/>
            <person name="Podar M."/>
        </authorList>
    </citation>
    <scope>NUCLEOTIDE SEQUENCE [LARGE SCALE GENOMIC DNA]</scope>
    <source>
        <strain evidence="2 3">PL-19</strain>
    </source>
</reference>
<dbReference type="AlphaFoldDB" id="A0A0V8RWG4"/>
<name>A0A0V8RWG4_PYROC</name>
<gene>
    <name evidence="2" type="ORF">CF15_06105</name>
</gene>
<dbReference type="NCBIfam" id="TIGR00177">
    <property type="entry name" value="molyb_syn"/>
    <property type="match status" value="1"/>
</dbReference>
<accession>A0A0V8RWG4</accession>
<dbReference type="Proteomes" id="UP000053352">
    <property type="component" value="Unassembled WGS sequence"/>
</dbReference>
<dbReference type="OrthoDB" id="372037at2157"/>
<comment type="caution">
    <text evidence="2">The sequence shown here is derived from an EMBL/GenBank/DDBJ whole genome shotgun (WGS) entry which is preliminary data.</text>
</comment>
<dbReference type="RefSeq" id="WP_058370995.1">
    <property type="nucleotide sequence ID" value="NZ_LNTB01000001.1"/>
</dbReference>
<dbReference type="SUPFAM" id="SSF53218">
    <property type="entry name" value="Molybdenum cofactor biosynthesis proteins"/>
    <property type="match status" value="1"/>
</dbReference>
<evidence type="ECO:0000259" key="1">
    <source>
        <dbReference type="SMART" id="SM00852"/>
    </source>
</evidence>
<dbReference type="InterPro" id="IPR050101">
    <property type="entry name" value="CinA"/>
</dbReference>
<dbReference type="PANTHER" id="PTHR13939">
    <property type="entry name" value="NICOTINAMIDE-NUCLEOTIDE AMIDOHYDROLASE PNCC"/>
    <property type="match status" value="1"/>
</dbReference>
<sequence>MYRPRAWIITIGNELLIGRTVNTNAATIARELTLRGVLVKRIVVVGDSIDEIATAVREALGSADIVVTTGGLGPTDDDMTMEAVAAAIDEPLVLNPEALEMVKKFYGEKGLPLTRERIKMAYLPRGAEPLPNPVGAAPGAYIIYSGSHIIMLPGVPAEMEAMLQEALKKLKPFLPRLCVVEEGITIRGVPESTLAPLLRRAAKSCSDCYVKSHPKGHEVREPVVEVKVLASAPNCETAKSRVRNMLGKLEALLNATHSPGKRGL</sequence>
<dbReference type="NCBIfam" id="NF002291">
    <property type="entry name" value="PRK01215.1"/>
    <property type="match status" value="1"/>
</dbReference>
<dbReference type="Gene3D" id="3.40.980.10">
    <property type="entry name" value="MoaB/Mog-like domain"/>
    <property type="match status" value="1"/>
</dbReference>
<keyword evidence="3" id="KW-1185">Reference proteome</keyword>
<protein>
    <submittedName>
        <fullName evidence="2">Damage-inducible protein CinA</fullName>
    </submittedName>
</protein>
<dbReference type="PANTHER" id="PTHR13939:SF0">
    <property type="entry name" value="NMN AMIDOHYDROLASE-LIKE PROTEIN YFAY"/>
    <property type="match status" value="1"/>
</dbReference>
<dbReference type="Pfam" id="PF00994">
    <property type="entry name" value="MoCF_biosynth"/>
    <property type="match status" value="1"/>
</dbReference>
<proteinExistence type="predicted"/>
<dbReference type="InterPro" id="IPR001453">
    <property type="entry name" value="MoaB/Mog_dom"/>
</dbReference>
<dbReference type="STRING" id="2309.CF15_06105"/>
<dbReference type="EMBL" id="LNTB01000001">
    <property type="protein sequence ID" value="KSW12314.1"/>
    <property type="molecule type" value="Genomic_DNA"/>
</dbReference>
<dbReference type="CDD" id="cd00885">
    <property type="entry name" value="cinA"/>
    <property type="match status" value="1"/>
</dbReference>
<dbReference type="SMART" id="SM00852">
    <property type="entry name" value="MoCF_biosynth"/>
    <property type="match status" value="1"/>
</dbReference>
<evidence type="ECO:0000313" key="2">
    <source>
        <dbReference type="EMBL" id="KSW12314.1"/>
    </source>
</evidence>
<evidence type="ECO:0000313" key="3">
    <source>
        <dbReference type="Proteomes" id="UP000053352"/>
    </source>
</evidence>
<feature type="domain" description="MoaB/Mog" evidence="1">
    <location>
        <begin position="7"/>
        <end position="174"/>
    </location>
</feature>
<organism evidence="2 3">
    <name type="scientific">Pyrodictium occultum</name>
    <dbReference type="NCBI Taxonomy" id="2309"/>
    <lineage>
        <taxon>Archaea</taxon>
        <taxon>Thermoproteota</taxon>
        <taxon>Thermoprotei</taxon>
        <taxon>Desulfurococcales</taxon>
        <taxon>Pyrodictiaceae</taxon>
        <taxon>Pyrodictium</taxon>
    </lineage>
</organism>